<reference evidence="14 15" key="1">
    <citation type="journal article" date="2010" name="Nature">
        <title>The sequence and de novo assembly of the giant panda genome.</title>
        <authorList>
            <person name="Li R."/>
            <person name="Fan W."/>
            <person name="Tian G."/>
            <person name="Zhu H."/>
            <person name="He L."/>
            <person name="Cai J."/>
            <person name="Huang Q."/>
            <person name="Cai Q."/>
            <person name="Li B."/>
            <person name="Bai Y."/>
            <person name="Zhang Z."/>
            <person name="Zhang Y."/>
            <person name="Wang W."/>
            <person name="Li J."/>
            <person name="Wei F."/>
            <person name="Li H."/>
            <person name="Jian M."/>
            <person name="Li J."/>
            <person name="Zhang Z."/>
            <person name="Nielsen R."/>
            <person name="Li D."/>
            <person name="Gu W."/>
            <person name="Yang Z."/>
            <person name="Xuan Z."/>
            <person name="Ryder O.A."/>
            <person name="Leung F.C."/>
            <person name="Zhou Y."/>
            <person name="Cao J."/>
            <person name="Sun X."/>
            <person name="Fu Y."/>
            <person name="Fang X."/>
            <person name="Guo X."/>
            <person name="Wang B."/>
            <person name="Hou R."/>
            <person name="Shen F."/>
            <person name="Mu B."/>
            <person name="Ni P."/>
            <person name="Lin R."/>
            <person name="Qian W."/>
            <person name="Wang G."/>
            <person name="Yu C."/>
            <person name="Nie W."/>
            <person name="Wang J."/>
            <person name="Wu Z."/>
            <person name="Liang H."/>
            <person name="Min J."/>
            <person name="Wu Q."/>
            <person name="Cheng S."/>
            <person name="Ruan J."/>
            <person name="Wang M."/>
            <person name="Shi Z."/>
            <person name="Wen M."/>
            <person name="Liu B."/>
            <person name="Ren X."/>
            <person name="Zheng H."/>
            <person name="Dong D."/>
            <person name="Cook K."/>
            <person name="Shan G."/>
            <person name="Zhang H."/>
            <person name="Kosiol C."/>
            <person name="Xie X."/>
            <person name="Lu Z."/>
            <person name="Zheng H."/>
            <person name="Li Y."/>
            <person name="Steiner C.C."/>
            <person name="Lam T.T."/>
            <person name="Lin S."/>
            <person name="Zhang Q."/>
            <person name="Li G."/>
            <person name="Tian J."/>
            <person name="Gong T."/>
            <person name="Liu H."/>
            <person name="Zhang D."/>
            <person name="Fang L."/>
            <person name="Ye C."/>
            <person name="Zhang J."/>
            <person name="Hu W."/>
            <person name="Xu A."/>
            <person name="Ren Y."/>
            <person name="Zhang G."/>
            <person name="Bruford M.W."/>
            <person name="Li Q."/>
            <person name="Ma L."/>
            <person name="Guo Y."/>
            <person name="An N."/>
            <person name="Hu Y."/>
            <person name="Zheng Y."/>
            <person name="Shi Y."/>
            <person name="Li Z."/>
            <person name="Liu Q."/>
            <person name="Chen Y."/>
            <person name="Zhao J."/>
            <person name="Qu N."/>
            <person name="Zhao S."/>
            <person name="Tian F."/>
            <person name="Wang X."/>
            <person name="Wang H."/>
            <person name="Xu L."/>
            <person name="Liu X."/>
            <person name="Vinar T."/>
            <person name="Wang Y."/>
            <person name="Lam T.W."/>
            <person name="Yiu S.M."/>
            <person name="Liu S."/>
            <person name="Zhang H."/>
            <person name="Li D."/>
            <person name="Huang Y."/>
            <person name="Wang X."/>
            <person name="Yang G."/>
            <person name="Jiang Z."/>
            <person name="Wang J."/>
            <person name="Qin N."/>
            <person name="Li L."/>
            <person name="Li J."/>
            <person name="Bolund L."/>
            <person name="Kristiansen K."/>
            <person name="Wong G.K."/>
            <person name="Olson M."/>
            <person name="Zhang X."/>
            <person name="Li S."/>
            <person name="Yang H."/>
            <person name="Wang J."/>
            <person name="Wang J."/>
        </authorList>
    </citation>
    <scope>NUCLEOTIDE SEQUENCE [LARGE SCALE GENOMIC DNA]</scope>
</reference>
<dbReference type="GO" id="GO:0048382">
    <property type="term" value="P:mesendoderm development"/>
    <property type="evidence" value="ECO:0007669"/>
    <property type="project" value="Ensembl"/>
</dbReference>
<keyword evidence="7 11" id="KW-0339">Growth factor</keyword>
<dbReference type="GO" id="GO:0033505">
    <property type="term" value="P:floor plate morphogenesis"/>
    <property type="evidence" value="ECO:0007669"/>
    <property type="project" value="Ensembl"/>
</dbReference>
<dbReference type="GO" id="GO:0005615">
    <property type="term" value="C:extracellular space"/>
    <property type="evidence" value="ECO:0007669"/>
    <property type="project" value="Ensembl"/>
</dbReference>
<keyword evidence="15" id="KW-1185">Reference proteome</keyword>
<dbReference type="GO" id="GO:0060766">
    <property type="term" value="P:negative regulation of androgen receptor signaling pathway"/>
    <property type="evidence" value="ECO:0007669"/>
    <property type="project" value="Ensembl"/>
</dbReference>
<dbReference type="GO" id="GO:0048327">
    <property type="term" value="P:axial mesodermal cell fate specification"/>
    <property type="evidence" value="ECO:0007669"/>
    <property type="project" value="Ensembl"/>
</dbReference>
<sequence>MRLEAIWAVSSKAAPGQPSGSLPGQRGEPPAPTTGPYLVLLSQTSMWSLCRAGIRGKAEQGSHSSDLRVAGMCLLCLTRPLVATVAECQGARRGQPGQSPTSQRLQLGGSPPCQAQVWPAPAGGPSGGHHHQPPGVRGGIGSSPGKEERGGAAAQAQDIRGGGAARGPSQPTMHAPRLPLLLLHAWWVLRQAGAATVAPVALRTREQPSSPSPLAYMLSLYRDPLPRADIIRSLQAQDVEVDGQNWTFAFDFSFLSQVEELVWAELRLQLSGPVDLPPSVPLSVEILHQLKPDAEQDPADCRERLRMDLFAVPLSQVTFASGSMVLEVTRPLSKWLKHPGEPEAQMSGLAGECQQRPPPPPVTSVLLVLYSNLSPEQRRLGGSTLLWEAESSWRAREGQLSQERGRRHRRHHLPDRSQLCRKVKFQVDFNLIGWGSWIIYPKQYNAYRCEGECPNPVGEEFHPTNHAYIQSLLKRYQPHRVPSTCCAPVKTKPLSMLYVDNGRVLLDHHKDMIVEECGCL</sequence>
<dbReference type="InterPro" id="IPR001839">
    <property type="entry name" value="TGF-b_C"/>
</dbReference>
<dbReference type="GO" id="GO:0000122">
    <property type="term" value="P:negative regulation of transcription by RNA polymerase II"/>
    <property type="evidence" value="ECO:0007669"/>
    <property type="project" value="Ensembl"/>
</dbReference>
<dbReference type="GO" id="GO:0070698">
    <property type="term" value="F:type I activin receptor binding"/>
    <property type="evidence" value="ECO:0007669"/>
    <property type="project" value="Ensembl"/>
</dbReference>
<dbReference type="GO" id="GO:0001944">
    <property type="term" value="P:vasculature development"/>
    <property type="evidence" value="ECO:0007669"/>
    <property type="project" value="Ensembl"/>
</dbReference>
<dbReference type="Pfam" id="PF00019">
    <property type="entry name" value="TGF_beta"/>
    <property type="match status" value="1"/>
</dbReference>
<dbReference type="GO" id="GO:0007281">
    <property type="term" value="P:germ cell development"/>
    <property type="evidence" value="ECO:0007669"/>
    <property type="project" value="Ensembl"/>
</dbReference>
<dbReference type="GO" id="GO:0060391">
    <property type="term" value="P:positive regulation of SMAD protein signal transduction"/>
    <property type="evidence" value="ECO:0007669"/>
    <property type="project" value="Ensembl"/>
</dbReference>
<dbReference type="GO" id="GO:0010575">
    <property type="term" value="P:positive regulation of vascular endothelial growth factor production"/>
    <property type="evidence" value="ECO:0007669"/>
    <property type="project" value="Ensembl"/>
</dbReference>
<dbReference type="GO" id="GO:0048546">
    <property type="term" value="P:digestive tract morphogenesis"/>
    <property type="evidence" value="ECO:0007669"/>
    <property type="project" value="Ensembl"/>
</dbReference>
<dbReference type="InterPro" id="IPR015615">
    <property type="entry name" value="TGF-beta-rel"/>
</dbReference>
<dbReference type="GO" id="GO:0070374">
    <property type="term" value="P:positive regulation of ERK1 and ERK2 cascade"/>
    <property type="evidence" value="ECO:0007669"/>
    <property type="project" value="Ensembl"/>
</dbReference>
<keyword evidence="9" id="KW-0325">Glycoprotein</keyword>
<dbReference type="GO" id="GO:0010085">
    <property type="term" value="P:polarity specification of proximal/distal axis"/>
    <property type="evidence" value="ECO:0007669"/>
    <property type="project" value="Ensembl"/>
</dbReference>
<dbReference type="GO" id="GO:0001831">
    <property type="term" value="P:trophectodermal cellular morphogenesis"/>
    <property type="evidence" value="ECO:0007669"/>
    <property type="project" value="Ensembl"/>
</dbReference>
<dbReference type="GO" id="GO:0048859">
    <property type="term" value="P:formation of anatomical boundary"/>
    <property type="evidence" value="ECO:0007669"/>
    <property type="project" value="Ensembl"/>
</dbReference>
<dbReference type="eggNOG" id="KOG3900">
    <property type="taxonomic scope" value="Eukaryota"/>
</dbReference>
<dbReference type="GO" id="GO:0045944">
    <property type="term" value="P:positive regulation of transcription by RNA polymerase II"/>
    <property type="evidence" value="ECO:0007669"/>
    <property type="project" value="Ensembl"/>
</dbReference>
<dbReference type="CDD" id="cd13759">
    <property type="entry name" value="TGF_beta_NODAL"/>
    <property type="match status" value="1"/>
</dbReference>
<keyword evidence="4" id="KW-0964">Secreted</keyword>
<dbReference type="PROSITE" id="PS00250">
    <property type="entry name" value="TGF_BETA_1"/>
    <property type="match status" value="1"/>
</dbReference>
<dbReference type="GO" id="GO:0060137">
    <property type="term" value="P:maternal process involved in parturition"/>
    <property type="evidence" value="ECO:0007669"/>
    <property type="project" value="Ensembl"/>
</dbReference>
<evidence type="ECO:0000256" key="4">
    <source>
        <dbReference type="ARBA" id="ARBA00022525"/>
    </source>
</evidence>
<dbReference type="GO" id="GO:0038092">
    <property type="term" value="P:nodal signaling pathway"/>
    <property type="evidence" value="ECO:0007669"/>
    <property type="project" value="Ensembl"/>
</dbReference>
<evidence type="ECO:0000313" key="15">
    <source>
        <dbReference type="Proteomes" id="UP000008912"/>
    </source>
</evidence>
<dbReference type="GO" id="GO:0060136">
    <property type="term" value="P:embryonic process involved in female pregnancy"/>
    <property type="evidence" value="ECO:0007669"/>
    <property type="project" value="Ensembl"/>
</dbReference>
<dbReference type="GO" id="GO:0048701">
    <property type="term" value="P:embryonic cranial skeleton morphogenesis"/>
    <property type="evidence" value="ECO:0007669"/>
    <property type="project" value="Ensembl"/>
</dbReference>
<dbReference type="GO" id="GO:0001947">
    <property type="term" value="P:heart looping"/>
    <property type="evidence" value="ECO:0007669"/>
    <property type="project" value="Ensembl"/>
</dbReference>
<comment type="similarity">
    <text evidence="2 11">Belongs to the TGF-beta family.</text>
</comment>
<evidence type="ECO:0000256" key="11">
    <source>
        <dbReference type="RuleBase" id="RU000354"/>
    </source>
</evidence>
<dbReference type="GO" id="GO:0005125">
    <property type="term" value="F:cytokine activity"/>
    <property type="evidence" value="ECO:0007669"/>
    <property type="project" value="Ensembl"/>
</dbReference>
<evidence type="ECO:0000256" key="12">
    <source>
        <dbReference type="SAM" id="MobiDB-lite"/>
    </source>
</evidence>
<dbReference type="GO" id="GO:0001889">
    <property type="term" value="P:liver development"/>
    <property type="evidence" value="ECO:0007669"/>
    <property type="project" value="Ensembl"/>
</dbReference>
<proteinExistence type="inferred from homology"/>
<dbReference type="GO" id="GO:0001842">
    <property type="term" value="P:neural fold formation"/>
    <property type="evidence" value="ECO:0007669"/>
    <property type="project" value="Ensembl"/>
</dbReference>
<dbReference type="GO" id="GO:0009880">
    <property type="term" value="P:embryonic pattern specification"/>
    <property type="evidence" value="ECO:0007669"/>
    <property type="project" value="Ensembl"/>
</dbReference>
<evidence type="ECO:0000256" key="1">
    <source>
        <dbReference type="ARBA" id="ARBA00004613"/>
    </source>
</evidence>
<dbReference type="GO" id="GO:0008083">
    <property type="term" value="F:growth factor activity"/>
    <property type="evidence" value="ECO:0007669"/>
    <property type="project" value="UniProtKB-KW"/>
</dbReference>
<feature type="region of interest" description="Disordered" evidence="12">
    <location>
        <begin position="91"/>
        <end position="172"/>
    </location>
</feature>
<dbReference type="SMART" id="SM00204">
    <property type="entry name" value="TGFB"/>
    <property type="match status" value="1"/>
</dbReference>
<evidence type="ECO:0000256" key="7">
    <source>
        <dbReference type="ARBA" id="ARBA00023030"/>
    </source>
</evidence>
<dbReference type="InterPro" id="IPR017948">
    <property type="entry name" value="TGFb_CS"/>
</dbReference>
<evidence type="ECO:0000256" key="10">
    <source>
        <dbReference type="ARBA" id="ARBA00057441"/>
    </source>
</evidence>
<gene>
    <name evidence="14" type="primary">NODAL</name>
</gene>
<dbReference type="SUPFAM" id="SSF57501">
    <property type="entry name" value="Cystine-knot cytokines"/>
    <property type="match status" value="1"/>
</dbReference>
<keyword evidence="3" id="KW-0217">Developmental protein</keyword>
<feature type="compositionally biased region" description="Polar residues" evidence="12">
    <location>
        <begin position="96"/>
        <end position="105"/>
    </location>
</feature>
<dbReference type="GO" id="GO:0010721">
    <property type="term" value="P:negative regulation of cell development"/>
    <property type="evidence" value="ECO:0007669"/>
    <property type="project" value="Ensembl"/>
</dbReference>
<dbReference type="GO" id="GO:0045766">
    <property type="term" value="P:positive regulation of angiogenesis"/>
    <property type="evidence" value="ECO:0007669"/>
    <property type="project" value="Ensembl"/>
</dbReference>
<dbReference type="InParanoid" id="G1MHL6"/>
<dbReference type="GO" id="GO:0010470">
    <property type="term" value="P:regulation of gastrulation"/>
    <property type="evidence" value="ECO:0007669"/>
    <property type="project" value="Ensembl"/>
</dbReference>
<dbReference type="InterPro" id="IPR029034">
    <property type="entry name" value="Cystine-knot_cytokine"/>
</dbReference>
<evidence type="ECO:0000313" key="14">
    <source>
        <dbReference type="Ensembl" id="ENSAMEP00000018851.2"/>
    </source>
</evidence>
<name>G1MHL6_AILME</name>
<evidence type="ECO:0000259" key="13">
    <source>
        <dbReference type="PROSITE" id="PS51362"/>
    </source>
</evidence>
<dbReference type="PROSITE" id="PS51362">
    <property type="entry name" value="TGF_BETA_2"/>
    <property type="match status" value="1"/>
</dbReference>
<evidence type="ECO:0000256" key="9">
    <source>
        <dbReference type="ARBA" id="ARBA00023180"/>
    </source>
</evidence>
<dbReference type="GO" id="GO:0001893">
    <property type="term" value="P:maternal placenta development"/>
    <property type="evidence" value="ECO:0007669"/>
    <property type="project" value="Ensembl"/>
</dbReference>
<organism evidence="14 15">
    <name type="scientific">Ailuropoda melanoleuca</name>
    <name type="common">Giant panda</name>
    <dbReference type="NCBI Taxonomy" id="9646"/>
    <lineage>
        <taxon>Eukaryota</taxon>
        <taxon>Metazoa</taxon>
        <taxon>Chordata</taxon>
        <taxon>Craniata</taxon>
        <taxon>Vertebrata</taxon>
        <taxon>Euteleostomi</taxon>
        <taxon>Mammalia</taxon>
        <taxon>Eutheria</taxon>
        <taxon>Laurasiatheria</taxon>
        <taxon>Carnivora</taxon>
        <taxon>Caniformia</taxon>
        <taxon>Ursidae</taxon>
        <taxon>Ailuropoda</taxon>
    </lineage>
</organism>
<dbReference type="Gene3D" id="2.10.90.10">
    <property type="entry name" value="Cystine-knot cytokines"/>
    <property type="match status" value="1"/>
</dbReference>
<evidence type="ECO:0000256" key="5">
    <source>
        <dbReference type="ARBA" id="ARBA00022685"/>
    </source>
</evidence>
<reference evidence="14" key="3">
    <citation type="submission" date="2025-09" db="UniProtKB">
        <authorList>
            <consortium name="Ensembl"/>
        </authorList>
    </citation>
    <scope>IDENTIFICATION</scope>
</reference>
<dbReference type="GO" id="GO:0050679">
    <property type="term" value="P:positive regulation of epithelial cell proliferation"/>
    <property type="evidence" value="ECO:0007669"/>
    <property type="project" value="Ensembl"/>
</dbReference>
<dbReference type="GO" id="GO:0007420">
    <property type="term" value="P:brain development"/>
    <property type="evidence" value="ECO:0007669"/>
    <property type="project" value="Ensembl"/>
</dbReference>
<dbReference type="GO" id="GO:0042074">
    <property type="term" value="P:cell migration involved in gastrulation"/>
    <property type="evidence" value="ECO:0007669"/>
    <property type="project" value="Ensembl"/>
</dbReference>
<evidence type="ECO:0000256" key="2">
    <source>
        <dbReference type="ARBA" id="ARBA00006656"/>
    </source>
</evidence>
<keyword evidence="6" id="KW-0732">Signal</keyword>
<dbReference type="GO" id="GO:0007179">
    <property type="term" value="P:transforming growth factor beta receptor signaling pathway"/>
    <property type="evidence" value="ECO:0007669"/>
    <property type="project" value="Ensembl"/>
</dbReference>
<dbReference type="STRING" id="9646.ENSAMEP00000018851"/>
<dbReference type="PANTHER" id="PTHR11848:SF159">
    <property type="entry name" value="NODAL HOMOLOG"/>
    <property type="match status" value="1"/>
</dbReference>
<evidence type="ECO:0000256" key="6">
    <source>
        <dbReference type="ARBA" id="ARBA00022729"/>
    </source>
</evidence>
<dbReference type="GeneTree" id="ENSGT00940000160223"/>
<dbReference type="GO" id="GO:0090009">
    <property type="term" value="P:primitive streak formation"/>
    <property type="evidence" value="ECO:0007669"/>
    <property type="project" value="Ensembl"/>
</dbReference>
<reference evidence="14" key="2">
    <citation type="submission" date="2025-08" db="UniProtKB">
        <authorList>
            <consortium name="Ensembl"/>
        </authorList>
    </citation>
    <scope>IDENTIFICATION</scope>
</reference>
<keyword evidence="5" id="KW-0165">Cleavage on pair of basic residues</keyword>
<dbReference type="GO" id="GO:0008283">
    <property type="term" value="P:cell population proliferation"/>
    <property type="evidence" value="ECO:0007669"/>
    <property type="project" value="Ensembl"/>
</dbReference>
<dbReference type="GO" id="GO:0060460">
    <property type="term" value="P:left lung morphogenesis"/>
    <property type="evidence" value="ECO:0007669"/>
    <property type="project" value="Ensembl"/>
</dbReference>
<dbReference type="GO" id="GO:0060802">
    <property type="term" value="P:epiblast cell-extraembryonic ectoderm cell signaling"/>
    <property type="evidence" value="ECO:0007669"/>
    <property type="project" value="Ensembl"/>
</dbReference>
<feature type="region of interest" description="Disordered" evidence="12">
    <location>
        <begin position="10"/>
        <end position="34"/>
    </location>
</feature>
<dbReference type="GO" id="GO:0003140">
    <property type="term" value="P:determination of left/right asymmetry in lateral mesoderm"/>
    <property type="evidence" value="ECO:0007669"/>
    <property type="project" value="Ensembl"/>
</dbReference>
<feature type="domain" description="TGF-beta family profile" evidence="13">
    <location>
        <begin position="404"/>
        <end position="520"/>
    </location>
</feature>
<dbReference type="GO" id="GO:0035019">
    <property type="term" value="P:somatic stem cell population maintenance"/>
    <property type="evidence" value="ECO:0007669"/>
    <property type="project" value="Ensembl"/>
</dbReference>
<protein>
    <submittedName>
        <fullName evidence="14">Nodal growth differentiation factor</fullName>
    </submittedName>
</protein>
<comment type="subcellular location">
    <subcellularLocation>
        <location evidence="1">Secreted</location>
    </subcellularLocation>
</comment>
<dbReference type="HOGENOM" id="CLU_020515_1_0_1"/>
<dbReference type="GO" id="GO:0001892">
    <property type="term" value="P:embryonic placenta development"/>
    <property type="evidence" value="ECO:0007669"/>
    <property type="project" value="Ensembl"/>
</dbReference>
<dbReference type="GO" id="GO:0035987">
    <property type="term" value="P:endodermal cell differentiation"/>
    <property type="evidence" value="ECO:0007669"/>
    <property type="project" value="Ensembl"/>
</dbReference>
<dbReference type="AlphaFoldDB" id="G1MHL6"/>
<dbReference type="GO" id="GO:0002085">
    <property type="term" value="P:inhibition of neuroepithelial cell differentiation"/>
    <property type="evidence" value="ECO:0007669"/>
    <property type="project" value="Ensembl"/>
</dbReference>
<dbReference type="GO" id="GO:0097190">
    <property type="term" value="P:apoptotic signaling pathway"/>
    <property type="evidence" value="ECO:0007669"/>
    <property type="project" value="Ensembl"/>
</dbReference>
<dbReference type="PANTHER" id="PTHR11848">
    <property type="entry name" value="TGF-BETA FAMILY"/>
    <property type="match status" value="1"/>
</dbReference>
<comment type="function">
    <text evidence="10">Essential for mesoderm formation and axial patterning during embryonic development.</text>
</comment>
<evidence type="ECO:0000256" key="3">
    <source>
        <dbReference type="ARBA" id="ARBA00022473"/>
    </source>
</evidence>
<dbReference type="Ensembl" id="ENSAMET00000019604.2">
    <property type="protein sequence ID" value="ENSAMEP00000018851.2"/>
    <property type="gene ID" value="ENSAMEG00000017846.2"/>
</dbReference>
<dbReference type="GO" id="GO:1901383">
    <property type="term" value="P:negative regulation of chorionic trophoblast cell proliferation"/>
    <property type="evidence" value="ECO:0007669"/>
    <property type="project" value="Ensembl"/>
</dbReference>
<keyword evidence="8" id="KW-1015">Disulfide bond</keyword>
<evidence type="ECO:0000256" key="8">
    <source>
        <dbReference type="ARBA" id="ARBA00023157"/>
    </source>
</evidence>
<dbReference type="FunFam" id="2.10.90.10:FF:000026">
    <property type="entry name" value="Nodal homolog 3-A"/>
    <property type="match status" value="1"/>
</dbReference>
<dbReference type="GO" id="GO:1901164">
    <property type="term" value="P:negative regulation of trophoblast cell migration"/>
    <property type="evidence" value="ECO:0007669"/>
    <property type="project" value="Ensembl"/>
</dbReference>
<dbReference type="GO" id="GO:0022409">
    <property type="term" value="P:positive regulation of cell-cell adhesion"/>
    <property type="evidence" value="ECO:0007669"/>
    <property type="project" value="Ensembl"/>
</dbReference>
<accession>G1MHL6</accession>
<dbReference type="Proteomes" id="UP000008912">
    <property type="component" value="Unassembled WGS sequence"/>
</dbReference>